<name>Q6ZAK4_ORYSJ</name>
<protein>
    <submittedName>
        <fullName evidence="1">Uncharacterized protein</fullName>
    </submittedName>
</protein>
<sequence length="52" mass="5782">MRTRGVSWPVSHLTGMAVACRVRASLRRYWLAAASNHHAVAYWGCACLPALR</sequence>
<gene>
    <name evidence="1" type="primary">P0042B03.26</name>
</gene>
<proteinExistence type="predicted"/>
<reference evidence="2" key="2">
    <citation type="journal article" date="2008" name="Nucleic Acids Res.">
        <title>The rice annotation project database (RAP-DB): 2008 update.</title>
        <authorList>
            <consortium name="The rice annotation project (RAP)"/>
        </authorList>
    </citation>
    <scope>GENOME REANNOTATION</scope>
    <source>
        <strain evidence="2">cv. Nipponbare</strain>
    </source>
</reference>
<dbReference type="PROSITE" id="PS51257">
    <property type="entry name" value="PROKAR_LIPOPROTEIN"/>
    <property type="match status" value="1"/>
</dbReference>
<organism evidence="1 2">
    <name type="scientific">Oryza sativa subsp. japonica</name>
    <name type="common">Rice</name>
    <dbReference type="NCBI Taxonomy" id="39947"/>
    <lineage>
        <taxon>Eukaryota</taxon>
        <taxon>Viridiplantae</taxon>
        <taxon>Streptophyta</taxon>
        <taxon>Embryophyta</taxon>
        <taxon>Tracheophyta</taxon>
        <taxon>Spermatophyta</taxon>
        <taxon>Magnoliopsida</taxon>
        <taxon>Liliopsida</taxon>
        <taxon>Poales</taxon>
        <taxon>Poaceae</taxon>
        <taxon>BOP clade</taxon>
        <taxon>Oryzoideae</taxon>
        <taxon>Oryzeae</taxon>
        <taxon>Oryzinae</taxon>
        <taxon>Oryza</taxon>
        <taxon>Oryza sativa</taxon>
    </lineage>
</organism>
<dbReference type="AlphaFoldDB" id="Q6ZAK4"/>
<evidence type="ECO:0000313" key="2">
    <source>
        <dbReference type="Proteomes" id="UP000000763"/>
    </source>
</evidence>
<dbReference type="EMBL" id="AP004658">
    <property type="protein sequence ID" value="BAC99634.1"/>
    <property type="molecule type" value="Genomic_DNA"/>
</dbReference>
<accession>Q6ZAK4</accession>
<dbReference type="Proteomes" id="UP000000763">
    <property type="component" value="Chromosome 8"/>
</dbReference>
<reference evidence="2" key="1">
    <citation type="journal article" date="2005" name="Nature">
        <title>The map-based sequence of the rice genome.</title>
        <authorList>
            <consortium name="International rice genome sequencing project (IRGSP)"/>
            <person name="Matsumoto T."/>
            <person name="Wu J."/>
            <person name="Kanamori H."/>
            <person name="Katayose Y."/>
            <person name="Fujisawa M."/>
            <person name="Namiki N."/>
            <person name="Mizuno H."/>
            <person name="Yamamoto K."/>
            <person name="Antonio B.A."/>
            <person name="Baba T."/>
            <person name="Sakata K."/>
            <person name="Nagamura Y."/>
            <person name="Aoki H."/>
            <person name="Arikawa K."/>
            <person name="Arita K."/>
            <person name="Bito T."/>
            <person name="Chiden Y."/>
            <person name="Fujitsuka N."/>
            <person name="Fukunaka R."/>
            <person name="Hamada M."/>
            <person name="Harada C."/>
            <person name="Hayashi A."/>
            <person name="Hijishita S."/>
            <person name="Honda M."/>
            <person name="Hosokawa S."/>
            <person name="Ichikawa Y."/>
            <person name="Idonuma A."/>
            <person name="Iijima M."/>
            <person name="Ikeda M."/>
            <person name="Ikeno M."/>
            <person name="Ito K."/>
            <person name="Ito S."/>
            <person name="Ito T."/>
            <person name="Ito Y."/>
            <person name="Ito Y."/>
            <person name="Iwabuchi A."/>
            <person name="Kamiya K."/>
            <person name="Karasawa W."/>
            <person name="Kurita K."/>
            <person name="Katagiri S."/>
            <person name="Kikuta A."/>
            <person name="Kobayashi H."/>
            <person name="Kobayashi N."/>
            <person name="Machita K."/>
            <person name="Maehara T."/>
            <person name="Masukawa M."/>
            <person name="Mizubayashi T."/>
            <person name="Mukai Y."/>
            <person name="Nagasaki H."/>
            <person name="Nagata Y."/>
            <person name="Naito S."/>
            <person name="Nakashima M."/>
            <person name="Nakama Y."/>
            <person name="Nakamichi Y."/>
            <person name="Nakamura M."/>
            <person name="Meguro A."/>
            <person name="Negishi M."/>
            <person name="Ohta I."/>
            <person name="Ohta T."/>
            <person name="Okamoto M."/>
            <person name="Ono N."/>
            <person name="Saji S."/>
            <person name="Sakaguchi M."/>
            <person name="Sakai K."/>
            <person name="Shibata M."/>
            <person name="Shimokawa T."/>
            <person name="Song J."/>
            <person name="Takazaki Y."/>
            <person name="Terasawa K."/>
            <person name="Tsugane M."/>
            <person name="Tsuji K."/>
            <person name="Ueda S."/>
            <person name="Waki K."/>
            <person name="Yamagata H."/>
            <person name="Yamamoto M."/>
            <person name="Yamamoto S."/>
            <person name="Yamane H."/>
            <person name="Yoshiki S."/>
            <person name="Yoshihara R."/>
            <person name="Yukawa K."/>
            <person name="Zhong H."/>
            <person name="Yano M."/>
            <person name="Yuan Q."/>
            <person name="Ouyang S."/>
            <person name="Liu J."/>
            <person name="Jones K.M."/>
            <person name="Gansberger K."/>
            <person name="Moffat K."/>
            <person name="Hill J."/>
            <person name="Bera J."/>
            <person name="Fadrosh D."/>
            <person name="Jin S."/>
            <person name="Johri S."/>
            <person name="Kim M."/>
            <person name="Overton L."/>
            <person name="Reardon M."/>
            <person name="Tsitrin T."/>
            <person name="Vuong H."/>
            <person name="Weaver B."/>
            <person name="Ciecko A."/>
            <person name="Tallon L."/>
            <person name="Jackson J."/>
            <person name="Pai G."/>
            <person name="Aken S.V."/>
            <person name="Utterback T."/>
            <person name="Reidmuller S."/>
            <person name="Feldblyum T."/>
            <person name="Hsiao J."/>
            <person name="Zismann V."/>
            <person name="Iobst S."/>
            <person name="de Vazeille A.R."/>
            <person name="Buell C.R."/>
            <person name="Ying K."/>
            <person name="Li Y."/>
            <person name="Lu T."/>
            <person name="Huang Y."/>
            <person name="Zhao Q."/>
            <person name="Feng Q."/>
            <person name="Zhang L."/>
            <person name="Zhu J."/>
            <person name="Weng Q."/>
            <person name="Mu J."/>
            <person name="Lu Y."/>
            <person name="Fan D."/>
            <person name="Liu Y."/>
            <person name="Guan J."/>
            <person name="Zhang Y."/>
            <person name="Yu S."/>
            <person name="Liu X."/>
            <person name="Zhang Y."/>
            <person name="Hong G."/>
            <person name="Han B."/>
            <person name="Choisne N."/>
            <person name="Demange N."/>
            <person name="Orjeda G."/>
            <person name="Samain S."/>
            <person name="Cattolico L."/>
            <person name="Pelletier E."/>
            <person name="Couloux A."/>
            <person name="Segurens B."/>
            <person name="Wincker P."/>
            <person name="D'Hont A."/>
            <person name="Scarpelli C."/>
            <person name="Weissenbach J."/>
            <person name="Salanoubat M."/>
            <person name="Quetier F."/>
            <person name="Yu Y."/>
            <person name="Kim H.R."/>
            <person name="Rambo T."/>
            <person name="Currie J."/>
            <person name="Collura K."/>
            <person name="Luo M."/>
            <person name="Yang T."/>
            <person name="Ammiraju J.S.S."/>
            <person name="Engler F."/>
            <person name="Soderlund C."/>
            <person name="Wing R.A."/>
            <person name="Palmer L.E."/>
            <person name="de la Bastide M."/>
            <person name="Spiegel L."/>
            <person name="Nascimento L."/>
            <person name="Zutavern T."/>
            <person name="O'Shaughnessy A."/>
            <person name="Dike S."/>
            <person name="Dedhia N."/>
            <person name="Preston R."/>
            <person name="Balija V."/>
            <person name="McCombie W.R."/>
            <person name="Chow T."/>
            <person name="Chen H."/>
            <person name="Chung M."/>
            <person name="Chen C."/>
            <person name="Shaw J."/>
            <person name="Wu H."/>
            <person name="Hsiao K."/>
            <person name="Chao Y."/>
            <person name="Chu M."/>
            <person name="Cheng C."/>
            <person name="Hour A."/>
            <person name="Lee P."/>
            <person name="Lin S."/>
            <person name="Lin Y."/>
            <person name="Liou J."/>
            <person name="Liu S."/>
            <person name="Hsing Y."/>
            <person name="Raghuvanshi S."/>
            <person name="Mohanty A."/>
            <person name="Bharti A.K."/>
            <person name="Gaur A."/>
            <person name="Gupta V."/>
            <person name="Kumar D."/>
            <person name="Ravi V."/>
            <person name="Vij S."/>
            <person name="Kapur A."/>
            <person name="Khurana P."/>
            <person name="Khurana P."/>
            <person name="Khurana J.P."/>
            <person name="Tyagi A.K."/>
            <person name="Gaikwad K."/>
            <person name="Singh A."/>
            <person name="Dalal V."/>
            <person name="Srivastava S."/>
            <person name="Dixit A."/>
            <person name="Pal A.K."/>
            <person name="Ghazi I.A."/>
            <person name="Yadav M."/>
            <person name="Pandit A."/>
            <person name="Bhargava A."/>
            <person name="Sureshbabu K."/>
            <person name="Batra K."/>
            <person name="Sharma T.R."/>
            <person name="Mohapatra T."/>
            <person name="Singh N.K."/>
            <person name="Messing J."/>
            <person name="Nelson A.B."/>
            <person name="Fuks G."/>
            <person name="Kavchok S."/>
            <person name="Keizer G."/>
            <person name="Linton E."/>
            <person name="Llaca V."/>
            <person name="Song R."/>
            <person name="Tanyolac B."/>
            <person name="Young S."/>
            <person name="Ho-Il K."/>
            <person name="Hahn J.H."/>
            <person name="Sangsakoo G."/>
            <person name="Vanavichit A."/>
            <person name="de Mattos Luiz.A.T."/>
            <person name="Zimmer P.D."/>
            <person name="Malone G."/>
            <person name="Dellagostin O."/>
            <person name="de Oliveira A.C."/>
            <person name="Bevan M."/>
            <person name="Bancroft I."/>
            <person name="Minx P."/>
            <person name="Cordum H."/>
            <person name="Wilson R."/>
            <person name="Cheng Z."/>
            <person name="Jin W."/>
            <person name="Jiang J."/>
            <person name="Leong S.A."/>
            <person name="Iwama H."/>
            <person name="Gojobori T."/>
            <person name="Itoh T."/>
            <person name="Niimura Y."/>
            <person name="Fujii Y."/>
            <person name="Habara T."/>
            <person name="Sakai H."/>
            <person name="Sato Y."/>
            <person name="Wilson G."/>
            <person name="Kumar K."/>
            <person name="McCouch S."/>
            <person name="Juretic N."/>
            <person name="Hoen D."/>
            <person name="Wright S."/>
            <person name="Bruskiewich R."/>
            <person name="Bureau T."/>
            <person name="Miyao A."/>
            <person name="Hirochika H."/>
            <person name="Nishikawa T."/>
            <person name="Kadowaki K."/>
            <person name="Sugiura M."/>
            <person name="Burr B."/>
            <person name="Sasaki T."/>
        </authorList>
    </citation>
    <scope>NUCLEOTIDE SEQUENCE [LARGE SCALE GENOMIC DNA]</scope>
    <source>
        <strain evidence="2">cv. Nipponbare</strain>
    </source>
</reference>
<evidence type="ECO:0000313" key="1">
    <source>
        <dbReference type="EMBL" id="BAC99634.1"/>
    </source>
</evidence>